<organism evidence="7 8">
    <name type="scientific">Serratia plymuthica</name>
    <dbReference type="NCBI Taxonomy" id="82996"/>
    <lineage>
        <taxon>Bacteria</taxon>
        <taxon>Pseudomonadati</taxon>
        <taxon>Pseudomonadota</taxon>
        <taxon>Gammaproteobacteria</taxon>
        <taxon>Enterobacterales</taxon>
        <taxon>Yersiniaceae</taxon>
        <taxon>Serratia</taxon>
    </lineage>
</organism>
<evidence type="ECO:0000256" key="2">
    <source>
        <dbReference type="ARBA" id="ARBA00009142"/>
    </source>
</evidence>
<dbReference type="InterPro" id="IPR002781">
    <property type="entry name" value="TM_pro_TauE-like"/>
</dbReference>
<dbReference type="GO" id="GO:0005886">
    <property type="term" value="C:plasma membrane"/>
    <property type="evidence" value="ECO:0007669"/>
    <property type="project" value="UniProtKB-SubCell"/>
</dbReference>
<protein>
    <recommendedName>
        <fullName evidence="6">Probable membrane transporter protein</fullName>
    </recommendedName>
</protein>
<dbReference type="Proteomes" id="UP000248897">
    <property type="component" value="Chromosome 1"/>
</dbReference>
<name>A0A2X4VK96_SERPL</name>
<evidence type="ECO:0000256" key="4">
    <source>
        <dbReference type="ARBA" id="ARBA00022989"/>
    </source>
</evidence>
<feature type="transmembrane region" description="Helical" evidence="6">
    <location>
        <begin position="227"/>
        <end position="249"/>
    </location>
</feature>
<comment type="similarity">
    <text evidence="2 6">Belongs to the 4-toluene sulfonate uptake permease (TSUP) (TC 2.A.102) family.</text>
</comment>
<accession>A0A2X4VK96</accession>
<feature type="transmembrane region" description="Helical" evidence="6">
    <location>
        <begin position="165"/>
        <end position="185"/>
    </location>
</feature>
<evidence type="ECO:0000256" key="5">
    <source>
        <dbReference type="ARBA" id="ARBA00023136"/>
    </source>
</evidence>
<evidence type="ECO:0000313" key="7">
    <source>
        <dbReference type="EMBL" id="SQI45790.1"/>
    </source>
</evidence>
<dbReference type="AlphaFoldDB" id="A0A2X4VK96"/>
<keyword evidence="5 6" id="KW-0472">Membrane</keyword>
<keyword evidence="6" id="KW-1003">Cell membrane</keyword>
<feature type="transmembrane region" description="Helical" evidence="6">
    <location>
        <begin position="97"/>
        <end position="119"/>
    </location>
</feature>
<evidence type="ECO:0000256" key="6">
    <source>
        <dbReference type="RuleBase" id="RU363041"/>
    </source>
</evidence>
<keyword evidence="4 6" id="KW-1133">Transmembrane helix</keyword>
<reference evidence="7 8" key="1">
    <citation type="submission" date="2018-06" db="EMBL/GenBank/DDBJ databases">
        <authorList>
            <consortium name="Pathogen Informatics"/>
            <person name="Doyle S."/>
        </authorList>
    </citation>
    <scope>NUCLEOTIDE SEQUENCE [LARGE SCALE GENOMIC DNA]</scope>
    <source>
        <strain evidence="7 8">NCTC12961</strain>
    </source>
</reference>
<comment type="subcellular location">
    <subcellularLocation>
        <location evidence="6">Cell membrane</location>
        <topology evidence="6">Multi-pass membrane protein</topology>
    </subcellularLocation>
    <subcellularLocation>
        <location evidence="1">Membrane</location>
        <topology evidence="1">Multi-pass membrane protein</topology>
    </subcellularLocation>
</comment>
<dbReference type="PANTHER" id="PTHR43701">
    <property type="entry name" value="MEMBRANE TRANSPORTER PROTEIN MJ0441-RELATED"/>
    <property type="match status" value="1"/>
</dbReference>
<gene>
    <name evidence="7" type="ORF">NCTC12961_05307</name>
</gene>
<feature type="transmembrane region" description="Helical" evidence="6">
    <location>
        <begin position="22"/>
        <end position="54"/>
    </location>
</feature>
<evidence type="ECO:0000256" key="1">
    <source>
        <dbReference type="ARBA" id="ARBA00004141"/>
    </source>
</evidence>
<feature type="transmembrane region" description="Helical" evidence="6">
    <location>
        <begin position="261"/>
        <end position="278"/>
    </location>
</feature>
<feature type="transmembrane region" description="Helical" evidence="6">
    <location>
        <begin position="197"/>
        <end position="215"/>
    </location>
</feature>
<dbReference type="Pfam" id="PF01925">
    <property type="entry name" value="TauE"/>
    <property type="match status" value="1"/>
</dbReference>
<keyword evidence="3 6" id="KW-0812">Transmembrane</keyword>
<feature type="transmembrane region" description="Helical" evidence="6">
    <location>
        <begin position="126"/>
        <end position="145"/>
    </location>
</feature>
<dbReference type="PANTHER" id="PTHR43701:SF2">
    <property type="entry name" value="MEMBRANE TRANSPORTER PROTEIN YJNA-RELATED"/>
    <property type="match status" value="1"/>
</dbReference>
<evidence type="ECO:0000256" key="3">
    <source>
        <dbReference type="ARBA" id="ARBA00022692"/>
    </source>
</evidence>
<dbReference type="EMBL" id="LS483469">
    <property type="protein sequence ID" value="SQI45790.1"/>
    <property type="molecule type" value="Genomic_DNA"/>
</dbReference>
<proteinExistence type="inferred from homology"/>
<dbReference type="InterPro" id="IPR051598">
    <property type="entry name" value="TSUP/Inactive_protease-like"/>
</dbReference>
<sequence length="279" mass="29424">MPASSLPVSTISSGRMAMIETLIILGAGFITGITTILFGFGGGFVVVPFVYHLVSSSGEQPGQAMHIAVATSTAVMILNSGYATLTNWRSGNLLRETIIPLIFFISIGAALGAFASTLLADNVVRLLFVIYMLVTIADCLFRQGFLVKPARAALSKMTLWVGGPLIGVIATMLGVGGSVMTVPLLRRHGYEMKHCVSAANPLSIPVAVIGALMYIGLGWQEMSGPHYLGYVNLTILGLLVAAGIAGIVFAKRALPKVNDKLHARVYVLLLVVVLIAISL</sequence>
<evidence type="ECO:0000313" key="8">
    <source>
        <dbReference type="Proteomes" id="UP000248897"/>
    </source>
</evidence>
<dbReference type="STRING" id="82996.ADP72_13655"/>